<keyword evidence="5" id="KW-1185">Reference proteome</keyword>
<evidence type="ECO:0000313" key="5">
    <source>
        <dbReference type="Proteomes" id="UP000094020"/>
    </source>
</evidence>
<feature type="compositionally biased region" description="Low complexity" evidence="2">
    <location>
        <begin position="1"/>
        <end position="13"/>
    </location>
</feature>
<sequence length="322" mass="36304">MMDSKSSDSGSESSSRRSTPDADDVETYNQLMTSLFPSSELPPPLDLLFEDIPTKWNDLGTKEGGIDKDGEEDQSIMENGMKRPMTKAEKQNAKKKRRKERERLAKLEDEEKVIIEQTSEKNLSQQQAATSIPFRLFSACPIRPVSLIEENAVYVCPGNPIHLPFSIEELGRIRRTAYEAAVDITELVIPNKGLGSSSGSSQHNRCLQVPADDFFNPAPTIFVGEVAQYKRTRGPDEIEIPTSNKSSFQKVHLQYPYKHCPTKTKSKTRRGKRQKPHVQARFWAPPPDIGGKGRGYAWGYRDSMEGRRQPGGWTGYVRSKDR</sequence>
<reference evidence="3" key="3">
    <citation type="submission" date="2016-07" db="EMBL/GenBank/DDBJ databases">
        <title>Evolution of pathogenesis and genome organization in the Tremellales.</title>
        <authorList>
            <person name="Cuomo C."/>
            <person name="Litvintseva A."/>
            <person name="Heitman J."/>
            <person name="Chen Y."/>
            <person name="Sun S."/>
            <person name="Springer D."/>
            <person name="Dromer F."/>
            <person name="Young S."/>
            <person name="Zeng Q."/>
            <person name="Chapman S."/>
            <person name="Gujja S."/>
            <person name="Saif S."/>
            <person name="Birren B."/>
        </authorList>
    </citation>
    <scope>NUCLEOTIDE SEQUENCE</scope>
    <source>
        <strain evidence="3">CBS 10737</strain>
    </source>
</reference>
<dbReference type="EMBL" id="KI894008">
    <property type="protein sequence ID" value="OCF52688.1"/>
    <property type="molecule type" value="Genomic_DNA"/>
</dbReference>
<gene>
    <name evidence="3" type="ORF">I206_01981</name>
    <name evidence="4" type="ORF">I206_103013</name>
</gene>
<name>A0A1B9IAP9_9TREE</name>
<proteinExistence type="predicted"/>
<dbReference type="Proteomes" id="UP000094020">
    <property type="component" value="Chromosome 4"/>
</dbReference>
<reference evidence="4" key="2">
    <citation type="submission" date="2013-07" db="EMBL/GenBank/DDBJ databases">
        <authorList>
            <consortium name="The Broad Institute Genome Sequencing Platform"/>
            <person name="Cuomo C."/>
            <person name="Litvintseva A."/>
            <person name="Chen Y."/>
            <person name="Heitman J."/>
            <person name="Sun S."/>
            <person name="Springer D."/>
            <person name="Dromer F."/>
            <person name="Young S.K."/>
            <person name="Zeng Q."/>
            <person name="Gargeya S."/>
            <person name="Fitzgerald M."/>
            <person name="Abouelleil A."/>
            <person name="Alvarado L."/>
            <person name="Berlin A.M."/>
            <person name="Chapman S.B."/>
            <person name="Dewar J."/>
            <person name="Goldberg J."/>
            <person name="Griggs A."/>
            <person name="Gujja S."/>
            <person name="Hansen M."/>
            <person name="Howarth C."/>
            <person name="Imamovic A."/>
            <person name="Larimer J."/>
            <person name="McCowan C."/>
            <person name="Murphy C."/>
            <person name="Pearson M."/>
            <person name="Priest M."/>
            <person name="Roberts A."/>
            <person name="Saif S."/>
            <person name="Shea T."/>
            <person name="Sykes S."/>
            <person name="Wortman J."/>
            <person name="Nusbaum C."/>
            <person name="Birren B."/>
        </authorList>
    </citation>
    <scope>NUCLEOTIDE SEQUENCE</scope>
    <source>
        <strain evidence="4">CBS 10737</strain>
    </source>
</reference>
<feature type="coiled-coil region" evidence="1">
    <location>
        <begin position="85"/>
        <end position="117"/>
    </location>
</feature>
<protein>
    <submittedName>
        <fullName evidence="3">Uncharacterized protein</fullName>
    </submittedName>
</protein>
<feature type="region of interest" description="Disordered" evidence="2">
    <location>
        <begin position="1"/>
        <end position="43"/>
    </location>
</feature>
<organism evidence="3">
    <name type="scientific">Kwoniella pini CBS 10737</name>
    <dbReference type="NCBI Taxonomy" id="1296096"/>
    <lineage>
        <taxon>Eukaryota</taxon>
        <taxon>Fungi</taxon>
        <taxon>Dikarya</taxon>
        <taxon>Basidiomycota</taxon>
        <taxon>Agaricomycotina</taxon>
        <taxon>Tremellomycetes</taxon>
        <taxon>Tremellales</taxon>
        <taxon>Cryptococcaceae</taxon>
        <taxon>Kwoniella</taxon>
    </lineage>
</organism>
<feature type="region of interest" description="Disordered" evidence="2">
    <location>
        <begin position="302"/>
        <end position="322"/>
    </location>
</feature>
<evidence type="ECO:0000256" key="2">
    <source>
        <dbReference type="SAM" id="MobiDB-lite"/>
    </source>
</evidence>
<evidence type="ECO:0000313" key="3">
    <source>
        <dbReference type="EMBL" id="OCF52688.1"/>
    </source>
</evidence>
<dbReference type="KEGG" id="kpin:30170350"/>
<feature type="region of interest" description="Disordered" evidence="2">
    <location>
        <begin position="59"/>
        <end position="78"/>
    </location>
</feature>
<dbReference type="AlphaFoldDB" id="A0A1B9IAP9"/>
<dbReference type="OrthoDB" id="2573978at2759"/>
<dbReference type="EMBL" id="CP144522">
    <property type="protein sequence ID" value="WWC69077.1"/>
    <property type="molecule type" value="Genomic_DNA"/>
</dbReference>
<dbReference type="RefSeq" id="XP_019013907.1">
    <property type="nucleotide sequence ID" value="XM_019153746.1"/>
</dbReference>
<dbReference type="GeneID" id="30170350"/>
<reference evidence="3" key="1">
    <citation type="submission" date="2013-07" db="EMBL/GenBank/DDBJ databases">
        <title>The Genome Sequence of Cryptococcus pinus CBS10737.</title>
        <authorList>
            <consortium name="The Broad Institute Genome Sequencing Platform"/>
            <person name="Cuomo C."/>
            <person name="Litvintseva A."/>
            <person name="Chen Y."/>
            <person name="Heitman J."/>
            <person name="Sun S."/>
            <person name="Springer D."/>
            <person name="Dromer F."/>
            <person name="Young S.K."/>
            <person name="Zeng Q."/>
            <person name="Gargeya S."/>
            <person name="Fitzgerald M."/>
            <person name="Abouelleil A."/>
            <person name="Alvarado L."/>
            <person name="Berlin A.M."/>
            <person name="Chapman S.B."/>
            <person name="Dewar J."/>
            <person name="Goldberg J."/>
            <person name="Griggs A."/>
            <person name="Gujja S."/>
            <person name="Hansen M."/>
            <person name="Howarth C."/>
            <person name="Imamovic A."/>
            <person name="Larimer J."/>
            <person name="McCowan C."/>
            <person name="Murphy C."/>
            <person name="Pearson M."/>
            <person name="Priest M."/>
            <person name="Roberts A."/>
            <person name="Saif S."/>
            <person name="Shea T."/>
            <person name="Sykes S."/>
            <person name="Wortman J."/>
            <person name="Nusbaum C."/>
            <person name="Birren B."/>
        </authorList>
    </citation>
    <scope>NUCLEOTIDE SEQUENCE [LARGE SCALE GENOMIC DNA]</scope>
    <source>
        <strain evidence="3">CBS 10737</strain>
    </source>
</reference>
<accession>A0A1B9IAP9</accession>
<feature type="region of interest" description="Disordered" evidence="2">
    <location>
        <begin position="261"/>
        <end position="288"/>
    </location>
</feature>
<evidence type="ECO:0000256" key="1">
    <source>
        <dbReference type="SAM" id="Coils"/>
    </source>
</evidence>
<evidence type="ECO:0000313" key="4">
    <source>
        <dbReference type="EMBL" id="WWC69077.1"/>
    </source>
</evidence>
<keyword evidence="1" id="KW-0175">Coiled coil</keyword>
<reference evidence="4" key="4">
    <citation type="submission" date="2024-02" db="EMBL/GenBank/DDBJ databases">
        <title>Comparative genomics of Cryptococcus and Kwoniella reveals pathogenesis evolution and contrasting modes of karyotype evolution via chromosome fusion or intercentromeric recombination.</title>
        <authorList>
            <person name="Coelho M.A."/>
            <person name="David-Palma M."/>
            <person name="Shea T."/>
            <person name="Bowers K."/>
            <person name="McGinley-Smith S."/>
            <person name="Mohammad A.W."/>
            <person name="Gnirke A."/>
            <person name="Yurkov A.M."/>
            <person name="Nowrousian M."/>
            <person name="Sun S."/>
            <person name="Cuomo C.A."/>
            <person name="Heitman J."/>
        </authorList>
    </citation>
    <scope>NUCLEOTIDE SEQUENCE</scope>
    <source>
        <strain evidence="4">CBS 10737</strain>
    </source>
</reference>
<feature type="compositionally biased region" description="Basic residues" evidence="2">
    <location>
        <begin position="261"/>
        <end position="278"/>
    </location>
</feature>